<dbReference type="AlphaFoldDB" id="A0A0E9N3P1"/>
<dbReference type="InterPro" id="IPR006121">
    <property type="entry name" value="HMA_dom"/>
</dbReference>
<comment type="caution">
    <text evidence="2">The sequence shown here is derived from an EMBL/GenBank/DDBJ whole genome shotgun (WGS) entry which is preliminary data.</text>
</comment>
<name>A0A0E9N3P1_9BACT</name>
<dbReference type="InterPro" id="IPR036163">
    <property type="entry name" value="HMA_dom_sf"/>
</dbReference>
<dbReference type="PROSITE" id="PS50846">
    <property type="entry name" value="HMA_2"/>
    <property type="match status" value="1"/>
</dbReference>
<evidence type="ECO:0000259" key="1">
    <source>
        <dbReference type="PROSITE" id="PS50846"/>
    </source>
</evidence>
<dbReference type="SUPFAM" id="SSF55008">
    <property type="entry name" value="HMA, heavy metal-associated domain"/>
    <property type="match status" value="1"/>
</dbReference>
<proteinExistence type="predicted"/>
<organism evidence="2 3">
    <name type="scientific">Flavihumibacter petaseus NBRC 106054</name>
    <dbReference type="NCBI Taxonomy" id="1220578"/>
    <lineage>
        <taxon>Bacteria</taxon>
        <taxon>Pseudomonadati</taxon>
        <taxon>Bacteroidota</taxon>
        <taxon>Chitinophagia</taxon>
        <taxon>Chitinophagales</taxon>
        <taxon>Chitinophagaceae</taxon>
        <taxon>Flavihumibacter</taxon>
    </lineage>
</organism>
<dbReference type="STRING" id="1220578.FPE01S_03_00140"/>
<dbReference type="EMBL" id="BBWV01000003">
    <property type="protein sequence ID" value="GAO43975.1"/>
    <property type="molecule type" value="Genomic_DNA"/>
</dbReference>
<dbReference type="Gene3D" id="3.30.70.100">
    <property type="match status" value="1"/>
</dbReference>
<sequence length="76" mass="8094">MSIKHMETIQFKTTIKCAGCIAAVTPVLNKTVGENNWKVDTGDPSKILTIKAEDAAEATAVVSALESVGYKAEKLN</sequence>
<reference evidence="2 3" key="1">
    <citation type="submission" date="2015-04" db="EMBL/GenBank/DDBJ databases">
        <title>Whole genome shotgun sequence of Flavihumibacter petaseus NBRC 106054.</title>
        <authorList>
            <person name="Miyazawa S."/>
            <person name="Hosoyama A."/>
            <person name="Hashimoto M."/>
            <person name="Noguchi M."/>
            <person name="Tsuchikane K."/>
            <person name="Ohji S."/>
            <person name="Yamazoe A."/>
            <person name="Ichikawa N."/>
            <person name="Kimura A."/>
            <person name="Fujita N."/>
        </authorList>
    </citation>
    <scope>NUCLEOTIDE SEQUENCE [LARGE SCALE GENOMIC DNA]</scope>
    <source>
        <strain evidence="2 3">NBRC 106054</strain>
    </source>
</reference>
<dbReference type="CDD" id="cd00371">
    <property type="entry name" value="HMA"/>
    <property type="match status" value="1"/>
</dbReference>
<accession>A0A0E9N3P1</accession>
<keyword evidence="3" id="KW-1185">Reference proteome</keyword>
<evidence type="ECO:0000313" key="3">
    <source>
        <dbReference type="Proteomes" id="UP000033121"/>
    </source>
</evidence>
<gene>
    <name evidence="2" type="ORF">FPE01S_03_00140</name>
</gene>
<dbReference type="GO" id="GO:0046872">
    <property type="term" value="F:metal ion binding"/>
    <property type="evidence" value="ECO:0007669"/>
    <property type="project" value="InterPro"/>
</dbReference>
<protein>
    <submittedName>
        <fullName evidence="2">Putative copper-binding protein</fullName>
    </submittedName>
</protein>
<evidence type="ECO:0000313" key="2">
    <source>
        <dbReference type="EMBL" id="GAO43975.1"/>
    </source>
</evidence>
<dbReference type="Proteomes" id="UP000033121">
    <property type="component" value="Unassembled WGS sequence"/>
</dbReference>
<feature type="domain" description="HMA" evidence="1">
    <location>
        <begin position="6"/>
        <end position="73"/>
    </location>
</feature>